<evidence type="ECO:0000313" key="1">
    <source>
        <dbReference type="EMBL" id="CAH1001525.1"/>
    </source>
</evidence>
<dbReference type="InterPro" id="IPR029063">
    <property type="entry name" value="SAM-dependent_MTases_sf"/>
</dbReference>
<dbReference type="EMBL" id="CAKLPZ010000003">
    <property type="protein sequence ID" value="CAH1001525.1"/>
    <property type="molecule type" value="Genomic_DNA"/>
</dbReference>
<dbReference type="Proteomes" id="UP000837803">
    <property type="component" value="Unassembled WGS sequence"/>
</dbReference>
<proteinExistence type="predicted"/>
<dbReference type="RefSeq" id="WP_238751377.1">
    <property type="nucleotide sequence ID" value="NZ_CAKLPZ010000003.1"/>
</dbReference>
<protein>
    <recommendedName>
        <fullName evidence="3">PRMT5 arginine-N-methyltransferase domain-containing protein</fullName>
    </recommendedName>
</protein>
<reference evidence="1" key="1">
    <citation type="submission" date="2021-12" db="EMBL/GenBank/DDBJ databases">
        <authorList>
            <person name="Rodrigo-Torres L."/>
            <person name="Arahal R. D."/>
            <person name="Lucena T."/>
        </authorList>
    </citation>
    <scope>NUCLEOTIDE SEQUENCE</scope>
    <source>
        <strain evidence="1">CECT 8419</strain>
    </source>
</reference>
<sequence>MTKYATLASITDVLLDPTTTPQLRRDTIEIYRDLLLTASGVDLGDAASVDHVDTGKGVAIGMTWAALCVDDMIRTQRFVTGLHRAIQDVAARRGGPVHVLYAGTGPFVTLALPLMTRFTPQQLQFTCIEINPASLRAAQRVIQQLGFEDFIADFIEADAATYVIDTPRPIDIVLSETMQYCLIDEMQVPITLNLMAQLPEETILIPEQIRLSLVVLDEAGDKIVAELGPIFSVDKNSLRIHSIGAANADFPTVRLPVPIHVPPAKLELTSGPLAIRTGITVYGEEVLYDYDSGLTIPKIIGDYPSAEDPLEAIDFTYHLAPSPLLWMDFVVPEAVAAE</sequence>
<accession>A0ABN8FAE9</accession>
<gene>
    <name evidence="1" type="ORF">LEM8419_02428</name>
</gene>
<organism evidence="1 2">
    <name type="scientific">Neolewinella maritima</name>
    <dbReference type="NCBI Taxonomy" id="1383882"/>
    <lineage>
        <taxon>Bacteria</taxon>
        <taxon>Pseudomonadati</taxon>
        <taxon>Bacteroidota</taxon>
        <taxon>Saprospiria</taxon>
        <taxon>Saprospirales</taxon>
        <taxon>Lewinellaceae</taxon>
        <taxon>Neolewinella</taxon>
    </lineage>
</organism>
<dbReference type="SUPFAM" id="SSF53335">
    <property type="entry name" value="S-adenosyl-L-methionine-dependent methyltransferases"/>
    <property type="match status" value="1"/>
</dbReference>
<comment type="caution">
    <text evidence="1">The sequence shown here is derived from an EMBL/GenBank/DDBJ whole genome shotgun (WGS) entry which is preliminary data.</text>
</comment>
<evidence type="ECO:0008006" key="3">
    <source>
        <dbReference type="Google" id="ProtNLM"/>
    </source>
</evidence>
<name>A0ABN8FAE9_9BACT</name>
<keyword evidence="2" id="KW-1185">Reference proteome</keyword>
<dbReference type="Gene3D" id="3.40.50.150">
    <property type="entry name" value="Vaccinia Virus protein VP39"/>
    <property type="match status" value="1"/>
</dbReference>
<evidence type="ECO:0000313" key="2">
    <source>
        <dbReference type="Proteomes" id="UP000837803"/>
    </source>
</evidence>